<accession>A0ABV7DW96</accession>
<dbReference type="EMBL" id="JBHRSM010000018">
    <property type="protein sequence ID" value="MFC3086529.1"/>
    <property type="molecule type" value="Genomic_DNA"/>
</dbReference>
<comment type="caution">
    <text evidence="1">The sequence shown here is derived from an EMBL/GenBank/DDBJ whole genome shotgun (WGS) entry which is preliminary data.</text>
</comment>
<name>A0ABV7DW96_9RHOB</name>
<evidence type="ECO:0000313" key="2">
    <source>
        <dbReference type="Proteomes" id="UP001595445"/>
    </source>
</evidence>
<organism evidence="1 2">
    <name type="scientific">Tabrizicola soli</name>
    <dbReference type="NCBI Taxonomy" id="2185115"/>
    <lineage>
        <taxon>Bacteria</taxon>
        <taxon>Pseudomonadati</taxon>
        <taxon>Pseudomonadota</taxon>
        <taxon>Alphaproteobacteria</taxon>
        <taxon>Rhodobacterales</taxon>
        <taxon>Paracoccaceae</taxon>
        <taxon>Tabrizicola</taxon>
    </lineage>
</organism>
<keyword evidence="2" id="KW-1185">Reference proteome</keyword>
<dbReference type="Proteomes" id="UP001595445">
    <property type="component" value="Unassembled WGS sequence"/>
</dbReference>
<dbReference type="RefSeq" id="WP_197645085.1">
    <property type="nucleotide sequence ID" value="NZ_JAEACP010000013.1"/>
</dbReference>
<gene>
    <name evidence="1" type="ORF">ACFOD6_10780</name>
</gene>
<evidence type="ECO:0000313" key="1">
    <source>
        <dbReference type="EMBL" id="MFC3086529.1"/>
    </source>
</evidence>
<reference evidence="2" key="1">
    <citation type="journal article" date="2019" name="Int. J. Syst. Evol. Microbiol.">
        <title>The Global Catalogue of Microorganisms (GCM) 10K type strain sequencing project: providing services to taxonomists for standard genome sequencing and annotation.</title>
        <authorList>
            <consortium name="The Broad Institute Genomics Platform"/>
            <consortium name="The Broad Institute Genome Sequencing Center for Infectious Disease"/>
            <person name="Wu L."/>
            <person name="Ma J."/>
        </authorList>
    </citation>
    <scope>NUCLEOTIDE SEQUENCE [LARGE SCALE GENOMIC DNA]</scope>
    <source>
        <strain evidence="2">KCTC 62102</strain>
    </source>
</reference>
<proteinExistence type="predicted"/>
<protein>
    <recommendedName>
        <fullName evidence="3">DUF222 domain-containing protein</fullName>
    </recommendedName>
</protein>
<evidence type="ECO:0008006" key="3">
    <source>
        <dbReference type="Google" id="ProtNLM"/>
    </source>
</evidence>
<sequence length="171" mass="18576">MQTIAEAFAAWNVIEAQLLQADDATFNHLAQEQARIEDAAVLLPVTCAVDGWRLLAMTTEEGRDVTATADALFRRAREEAEAVAQSPLAAIFDQWLPLAQKSADGMSTEAEIDEDLALVRMAADLPAVEPLDIWRKVAMVFDVTEPRHAGAAAVLMREAWAALGLTAPIQH</sequence>